<accession>A0A9Q0FS85</accession>
<dbReference type="PANTHER" id="PTHR31672:SF13">
    <property type="entry name" value="F-BOX PROTEIN CPR30-LIKE"/>
    <property type="match status" value="1"/>
</dbReference>
<dbReference type="InterPro" id="IPR006527">
    <property type="entry name" value="F-box-assoc_dom_typ1"/>
</dbReference>
<comment type="caution">
    <text evidence="2">The sequence shown here is derived from an EMBL/GenBank/DDBJ whole genome shotgun (WGS) entry which is preliminary data.</text>
</comment>
<gene>
    <name evidence="2" type="ORF">Tsubulata_030143</name>
</gene>
<organism evidence="2 3">
    <name type="scientific">Turnera subulata</name>
    <dbReference type="NCBI Taxonomy" id="218843"/>
    <lineage>
        <taxon>Eukaryota</taxon>
        <taxon>Viridiplantae</taxon>
        <taxon>Streptophyta</taxon>
        <taxon>Embryophyta</taxon>
        <taxon>Tracheophyta</taxon>
        <taxon>Spermatophyta</taxon>
        <taxon>Magnoliopsida</taxon>
        <taxon>eudicotyledons</taxon>
        <taxon>Gunneridae</taxon>
        <taxon>Pentapetalae</taxon>
        <taxon>rosids</taxon>
        <taxon>fabids</taxon>
        <taxon>Malpighiales</taxon>
        <taxon>Passifloraceae</taxon>
        <taxon>Turnera</taxon>
    </lineage>
</organism>
<evidence type="ECO:0000313" key="3">
    <source>
        <dbReference type="Proteomes" id="UP001141552"/>
    </source>
</evidence>
<dbReference type="NCBIfam" id="TIGR01640">
    <property type="entry name" value="F_box_assoc_1"/>
    <property type="match status" value="1"/>
</dbReference>
<dbReference type="EMBL" id="JAKUCV010004064">
    <property type="protein sequence ID" value="KAJ4836607.1"/>
    <property type="molecule type" value="Genomic_DNA"/>
</dbReference>
<feature type="domain" description="F-box associated beta-propeller type 1" evidence="1">
    <location>
        <begin position="121"/>
        <end position="279"/>
    </location>
</feature>
<reference evidence="2" key="2">
    <citation type="journal article" date="2023" name="Plants (Basel)">
        <title>Annotation of the Turnera subulata (Passifloraceae) Draft Genome Reveals the S-Locus Evolved after the Divergence of Turneroideae from Passifloroideae in a Stepwise Manner.</title>
        <authorList>
            <person name="Henning P.M."/>
            <person name="Roalson E.H."/>
            <person name="Mir W."/>
            <person name="McCubbin A.G."/>
            <person name="Shore J.S."/>
        </authorList>
    </citation>
    <scope>NUCLEOTIDE SEQUENCE</scope>
    <source>
        <strain evidence="2">F60SS</strain>
    </source>
</reference>
<dbReference type="AlphaFoldDB" id="A0A9Q0FS85"/>
<evidence type="ECO:0000313" key="2">
    <source>
        <dbReference type="EMBL" id="KAJ4836607.1"/>
    </source>
</evidence>
<dbReference type="InterPro" id="IPR050796">
    <property type="entry name" value="SCF_F-box_component"/>
</dbReference>
<evidence type="ECO:0000259" key="1">
    <source>
        <dbReference type="Pfam" id="PF07734"/>
    </source>
</evidence>
<dbReference type="OrthoDB" id="1028453at2759"/>
<dbReference type="Pfam" id="PF07734">
    <property type="entry name" value="FBA_1"/>
    <property type="match status" value="1"/>
</dbReference>
<dbReference type="InterPro" id="IPR017451">
    <property type="entry name" value="F-box-assoc_interact_dom"/>
</dbReference>
<sequence>MSSWGAVDKRKREECGDYNKLLVDEAKSTITEQLVISTNMAAPNRSYLPPDILEGILDLLTKKSIERFRSVSKSLFYSLAVPKLLYHPEFSPSDYGIKSLDDRRLFPAVVLSDYGSDDHACNRLVCRDVSNDHCGKWETIVWNPVTGICRKLPRRNNYGYPFGHGFGYDSATDDYKFFVVTDPDRPTGDCGVEIISMKTGSWRKVENIDSEYLQRIRWLPGMGLFLNGALHWGPQLSPWGKEGKIIAFDLGKEKFFYVPSPPDQISPSYDQDCSMGVVGEYL</sequence>
<dbReference type="Proteomes" id="UP001141552">
    <property type="component" value="Unassembled WGS sequence"/>
</dbReference>
<reference evidence="2" key="1">
    <citation type="submission" date="2022-02" db="EMBL/GenBank/DDBJ databases">
        <authorList>
            <person name="Henning P.M."/>
            <person name="McCubbin A.G."/>
            <person name="Shore J.S."/>
        </authorList>
    </citation>
    <scope>NUCLEOTIDE SEQUENCE</scope>
    <source>
        <strain evidence="2">F60SS</strain>
        <tissue evidence="2">Leaves</tissue>
    </source>
</reference>
<dbReference type="SUPFAM" id="SSF81383">
    <property type="entry name" value="F-box domain"/>
    <property type="match status" value="1"/>
</dbReference>
<protein>
    <recommendedName>
        <fullName evidence="1">F-box associated beta-propeller type 1 domain-containing protein</fullName>
    </recommendedName>
</protein>
<keyword evidence="3" id="KW-1185">Reference proteome</keyword>
<dbReference type="InterPro" id="IPR036047">
    <property type="entry name" value="F-box-like_dom_sf"/>
</dbReference>
<proteinExistence type="predicted"/>
<name>A0A9Q0FS85_9ROSI</name>
<dbReference type="PANTHER" id="PTHR31672">
    <property type="entry name" value="BNACNNG10540D PROTEIN"/>
    <property type="match status" value="1"/>
</dbReference>